<dbReference type="EMBL" id="QGNW01001932">
    <property type="protein sequence ID" value="RVW27867.1"/>
    <property type="molecule type" value="Genomic_DNA"/>
</dbReference>
<reference evidence="2 3" key="1">
    <citation type="journal article" date="2018" name="PLoS Genet.">
        <title>Population sequencing reveals clonal diversity and ancestral inbreeding in the grapevine cultivar Chardonnay.</title>
        <authorList>
            <person name="Roach M.J."/>
            <person name="Johnson D.L."/>
            <person name="Bohlmann J."/>
            <person name="van Vuuren H.J."/>
            <person name="Jones S.J."/>
            <person name="Pretorius I.S."/>
            <person name="Schmidt S.A."/>
            <person name="Borneman A.R."/>
        </authorList>
    </citation>
    <scope>NUCLEOTIDE SEQUENCE [LARGE SCALE GENOMIC DNA]</scope>
    <source>
        <strain evidence="3">cv. Chardonnay</strain>
        <tissue evidence="2">Leaf</tissue>
    </source>
</reference>
<dbReference type="PANTHER" id="PTHR11439">
    <property type="entry name" value="GAG-POL-RELATED RETROTRANSPOSON"/>
    <property type="match status" value="1"/>
</dbReference>
<comment type="caution">
    <text evidence="2">The sequence shown here is derived from an EMBL/GenBank/DDBJ whole genome shotgun (WGS) entry which is preliminary data.</text>
</comment>
<feature type="domain" description="Reverse transcriptase Ty1/copia-type" evidence="1">
    <location>
        <begin position="149"/>
        <end position="217"/>
    </location>
</feature>
<dbReference type="InterPro" id="IPR013103">
    <property type="entry name" value="RVT_2"/>
</dbReference>
<dbReference type="AlphaFoldDB" id="A0A438CXE1"/>
<dbReference type="Pfam" id="PF07727">
    <property type="entry name" value="RVT_2"/>
    <property type="match status" value="1"/>
</dbReference>
<accession>A0A438CXE1</accession>
<name>A0A438CXE1_VITVI</name>
<evidence type="ECO:0000313" key="3">
    <source>
        <dbReference type="Proteomes" id="UP000288805"/>
    </source>
</evidence>
<dbReference type="Proteomes" id="UP000288805">
    <property type="component" value="Unassembled WGS sequence"/>
</dbReference>
<organism evidence="2 3">
    <name type="scientific">Vitis vinifera</name>
    <name type="common">Grape</name>
    <dbReference type="NCBI Taxonomy" id="29760"/>
    <lineage>
        <taxon>Eukaryota</taxon>
        <taxon>Viridiplantae</taxon>
        <taxon>Streptophyta</taxon>
        <taxon>Embryophyta</taxon>
        <taxon>Tracheophyta</taxon>
        <taxon>Spermatophyta</taxon>
        <taxon>Magnoliopsida</taxon>
        <taxon>eudicotyledons</taxon>
        <taxon>Gunneridae</taxon>
        <taxon>Pentapetalae</taxon>
        <taxon>rosids</taxon>
        <taxon>Vitales</taxon>
        <taxon>Vitaceae</taxon>
        <taxon>Viteae</taxon>
        <taxon>Vitis</taxon>
    </lineage>
</organism>
<dbReference type="PANTHER" id="PTHR11439:SF440">
    <property type="entry name" value="INTEGRASE CATALYTIC DOMAIN-CONTAINING PROTEIN"/>
    <property type="match status" value="1"/>
</dbReference>
<protein>
    <submittedName>
        <fullName evidence="2">Retrovirus-related Pol polyprotein from transposon RE1</fullName>
    </submittedName>
</protein>
<gene>
    <name evidence="2" type="primary">RE1_516</name>
    <name evidence="2" type="ORF">CK203_084965</name>
</gene>
<evidence type="ECO:0000259" key="1">
    <source>
        <dbReference type="Pfam" id="PF07727"/>
    </source>
</evidence>
<proteinExistence type="predicted"/>
<evidence type="ECO:0000313" key="2">
    <source>
        <dbReference type="EMBL" id="RVW27867.1"/>
    </source>
</evidence>
<dbReference type="CDD" id="cd09272">
    <property type="entry name" value="RNase_HI_RT_Ty1"/>
    <property type="match status" value="1"/>
</dbReference>
<sequence>MFVSLNVTFFENQSYYAHTHHQGENSSEALFWETIPLPVSSFESMPSIPVQSLVCSPIPSSPSSPMSSPLSKMPTQQLREEDLQQPKLHVYSKRTNLRRIEPSVHCQEPELISIDLESIVVPKIVQEALIIPEWNDAIREEIRVIEKMEGDDVYEIDHLKKELAKEFEMKDLGLLRYFLGMEVVHSKVGIVVTQRNYALDLLKEIGMLGCKPIEVPIDPNHKIGVAKGGKSVDKERYQRLVGKLIYLSHTRLDIAFFVSVVSQFMHAPKGEHLEVVYKILKYVKKTLELRKLLKELRIKIEGPMKLYCNNKAAINIANNPMQHNRTKHVEIDRQFMKEKLESGLMCMPFMSTNEQLADIFTKGLSKQAFKLLVNKLGLIDIIKPT</sequence>